<dbReference type="KEGG" id="lez:GLE_0339"/>
<dbReference type="PATRIC" id="fig|69.6.peg.336"/>
<protein>
    <submittedName>
        <fullName evidence="1">Uncharacterized protein</fullName>
    </submittedName>
</protein>
<accession>A0A0S2DB83</accession>
<dbReference type="AlphaFoldDB" id="A0A0S2DB83"/>
<name>A0A0S2DB83_LYSEN</name>
<reference evidence="1 2" key="1">
    <citation type="submission" date="2015-11" db="EMBL/GenBank/DDBJ databases">
        <title>Genome sequences of Lysobacter enzymogenes strain C3 and Lysobacter antibioticus ATCC 29479.</title>
        <authorList>
            <person name="Kobayashi D.Y."/>
        </authorList>
    </citation>
    <scope>NUCLEOTIDE SEQUENCE [LARGE SCALE GENOMIC DNA]</scope>
    <source>
        <strain evidence="1 2">C3</strain>
    </source>
</reference>
<evidence type="ECO:0000313" key="1">
    <source>
        <dbReference type="EMBL" id="ALN55697.1"/>
    </source>
</evidence>
<dbReference type="EMBL" id="CP013140">
    <property type="protein sequence ID" value="ALN55697.1"/>
    <property type="molecule type" value="Genomic_DNA"/>
</dbReference>
<gene>
    <name evidence="1" type="ORF">GLE_0339</name>
</gene>
<evidence type="ECO:0000313" key="2">
    <source>
        <dbReference type="Proteomes" id="UP000061569"/>
    </source>
</evidence>
<dbReference type="Proteomes" id="UP000061569">
    <property type="component" value="Chromosome"/>
</dbReference>
<dbReference type="STRING" id="69.GLE_0339"/>
<organism evidence="1 2">
    <name type="scientific">Lysobacter enzymogenes</name>
    <dbReference type="NCBI Taxonomy" id="69"/>
    <lineage>
        <taxon>Bacteria</taxon>
        <taxon>Pseudomonadati</taxon>
        <taxon>Pseudomonadota</taxon>
        <taxon>Gammaproteobacteria</taxon>
        <taxon>Lysobacterales</taxon>
        <taxon>Lysobacteraceae</taxon>
        <taxon>Lysobacter</taxon>
    </lineage>
</organism>
<proteinExistence type="predicted"/>
<sequence>MRHGSPPERCVLWPRAHCRRAASAAASGPRSGRMLGMPYGLQRVLHTYSWDAVAFMSQFRPRLRHEYVCRRGGRRGRRQ</sequence>